<reference evidence="1 2" key="1">
    <citation type="journal article" date="2009" name="J. Bacteriol.">
        <title>Draft genome sequence of the extremely acidophilic bacterium Acidithiobacillus caldus ATCC 51756 reveals metabolic versatility in the genus Acidithiobacillus.</title>
        <authorList>
            <person name="Valdes J."/>
            <person name="Quatrini R."/>
            <person name="Hallberg K."/>
            <person name="Dopson M."/>
            <person name="Valenzuela P.D."/>
            <person name="Holmes D.S."/>
        </authorList>
    </citation>
    <scope>NUCLEOTIDE SEQUENCE [LARGE SCALE GENOMIC DNA]</scope>
    <source>
        <strain evidence="2">ATCC 51756 / DSM 8584 / KU</strain>
    </source>
</reference>
<dbReference type="eggNOG" id="COG3657">
    <property type="taxonomic scope" value="Bacteria"/>
</dbReference>
<dbReference type="Proteomes" id="UP000005522">
    <property type="component" value="Chromosome"/>
</dbReference>
<proteinExistence type="predicted"/>
<dbReference type="PANTHER" id="PTHR41791:SF1">
    <property type="entry name" value="SSL7039 PROTEIN"/>
    <property type="match status" value="1"/>
</dbReference>
<dbReference type="KEGG" id="acz:Acaty_c1314"/>
<dbReference type="AlphaFoldDB" id="A0A059ZYW6"/>
<evidence type="ECO:0008006" key="3">
    <source>
        <dbReference type="Google" id="ProtNLM"/>
    </source>
</evidence>
<dbReference type="PANTHER" id="PTHR41791">
    <property type="entry name" value="SSL7039 PROTEIN"/>
    <property type="match status" value="1"/>
</dbReference>
<gene>
    <name evidence="1" type="ORF">Acaty_c1314</name>
</gene>
<dbReference type="InterPro" id="IPR014056">
    <property type="entry name" value="TypeIITA-like_toxin_pred"/>
</dbReference>
<organism evidence="1 2">
    <name type="scientific">Acidithiobacillus caldus (strain ATCC 51756 / DSM 8584 / KU)</name>
    <dbReference type="NCBI Taxonomy" id="637389"/>
    <lineage>
        <taxon>Bacteria</taxon>
        <taxon>Pseudomonadati</taxon>
        <taxon>Pseudomonadota</taxon>
        <taxon>Acidithiobacillia</taxon>
        <taxon>Acidithiobacillales</taxon>
        <taxon>Acidithiobacillaceae</taxon>
        <taxon>Acidithiobacillus</taxon>
    </lineage>
</organism>
<dbReference type="EMBL" id="CP005986">
    <property type="protein sequence ID" value="AIA55181.1"/>
    <property type="molecule type" value="Genomic_DNA"/>
</dbReference>
<name>A0A059ZYW6_ACICK</name>
<dbReference type="HOGENOM" id="CLU_152445_2_1_6"/>
<protein>
    <recommendedName>
        <fullName evidence="3">Addiction module killer protein</fullName>
    </recommendedName>
</protein>
<accession>A0A059ZYW6</accession>
<sequence length="50" mass="5699">MEIRIDYDPGYHVYFMSRGPLVIVLLCAGDKSSQDRDIALAKNIAAQWKE</sequence>
<evidence type="ECO:0000313" key="2">
    <source>
        <dbReference type="Proteomes" id="UP000005522"/>
    </source>
</evidence>
<evidence type="ECO:0000313" key="1">
    <source>
        <dbReference type="EMBL" id="AIA55181.1"/>
    </source>
</evidence>